<dbReference type="GO" id="GO:0046654">
    <property type="term" value="P:tetrahydrofolate biosynthetic process"/>
    <property type="evidence" value="ECO:0007669"/>
    <property type="project" value="InterPro"/>
</dbReference>
<organism evidence="7 8">
    <name type="scientific">Bacillus phage vB_BsuM-Goe3</name>
    <dbReference type="NCBI Taxonomy" id="1933063"/>
    <lineage>
        <taxon>Viruses</taxon>
        <taxon>Duplodnaviria</taxon>
        <taxon>Heunggongvirae</taxon>
        <taxon>Uroviricota</taxon>
        <taxon>Caudoviricetes</taxon>
        <taxon>Herelleviridae</taxon>
        <taxon>Bastillevirinae</taxon>
        <taxon>Grisebachstrassevirus</taxon>
        <taxon>Grisebachstrassevirus goe3</taxon>
    </lineage>
</organism>
<dbReference type="EMBL" id="KY368640">
    <property type="protein sequence ID" value="APZ82499.1"/>
    <property type="molecule type" value="Genomic_DNA"/>
</dbReference>
<keyword evidence="4" id="KW-0521">NADP</keyword>
<gene>
    <name evidence="7" type="ORF">Goe3_c03300</name>
</gene>
<evidence type="ECO:0000256" key="5">
    <source>
        <dbReference type="ARBA" id="ARBA00023002"/>
    </source>
</evidence>
<dbReference type="EC" id="1.5.1.3" evidence="2"/>
<dbReference type="GO" id="GO:0046655">
    <property type="term" value="P:folic acid metabolic process"/>
    <property type="evidence" value="ECO:0007669"/>
    <property type="project" value="TreeGrafter"/>
</dbReference>
<evidence type="ECO:0000256" key="1">
    <source>
        <dbReference type="ARBA" id="ARBA00004903"/>
    </source>
</evidence>
<evidence type="ECO:0000256" key="4">
    <source>
        <dbReference type="ARBA" id="ARBA00022857"/>
    </source>
</evidence>
<dbReference type="Pfam" id="PF00186">
    <property type="entry name" value="DHFR_1"/>
    <property type="match status" value="1"/>
</dbReference>
<proteinExistence type="predicted"/>
<dbReference type="PRINTS" id="PR00070">
    <property type="entry name" value="DHFR"/>
</dbReference>
<dbReference type="InterPro" id="IPR024072">
    <property type="entry name" value="DHFR-like_dom_sf"/>
</dbReference>
<organismHost>
    <name type="scientific">Bacillus subtilis</name>
    <dbReference type="NCBI Taxonomy" id="1423"/>
</organismHost>
<dbReference type="InterPro" id="IPR012259">
    <property type="entry name" value="DHFR"/>
</dbReference>
<dbReference type="PROSITE" id="PS51330">
    <property type="entry name" value="DHFR_2"/>
    <property type="match status" value="1"/>
</dbReference>
<dbReference type="GO" id="GO:0046452">
    <property type="term" value="P:dihydrofolate metabolic process"/>
    <property type="evidence" value="ECO:0007669"/>
    <property type="project" value="TreeGrafter"/>
</dbReference>
<comment type="pathway">
    <text evidence="1">Cofactor biosynthesis; tetrahydrofolate biosynthesis; 5,6,7,8-tetrahydrofolate from 7,8-dihydrofolate: step 1/1.</text>
</comment>
<dbReference type="Proteomes" id="UP000221795">
    <property type="component" value="Segment"/>
</dbReference>
<dbReference type="GO" id="GO:0006730">
    <property type="term" value="P:one-carbon metabolic process"/>
    <property type="evidence" value="ECO:0007669"/>
    <property type="project" value="UniProtKB-KW"/>
</dbReference>
<keyword evidence="8" id="KW-1185">Reference proteome</keyword>
<dbReference type="PANTHER" id="PTHR48069">
    <property type="entry name" value="DIHYDROFOLATE REDUCTASE"/>
    <property type="match status" value="1"/>
</dbReference>
<dbReference type="CDD" id="cd00209">
    <property type="entry name" value="DHFR"/>
    <property type="match status" value="1"/>
</dbReference>
<keyword evidence="3" id="KW-0554">One-carbon metabolism</keyword>
<dbReference type="SUPFAM" id="SSF53597">
    <property type="entry name" value="Dihydrofolate reductase-like"/>
    <property type="match status" value="1"/>
</dbReference>
<feature type="domain" description="DHFR" evidence="6">
    <location>
        <begin position="2"/>
        <end position="159"/>
    </location>
</feature>
<protein>
    <recommendedName>
        <fullName evidence="2">dihydrofolate reductase</fullName>
        <ecNumber evidence="2">1.5.1.3</ecNumber>
    </recommendedName>
</protein>
<dbReference type="PANTHER" id="PTHR48069:SF3">
    <property type="entry name" value="DIHYDROFOLATE REDUCTASE"/>
    <property type="match status" value="1"/>
</dbReference>
<dbReference type="PIRSF" id="PIRSF000194">
    <property type="entry name" value="DHFR"/>
    <property type="match status" value="1"/>
</dbReference>
<name>A0A217ER00_BPGO3</name>
<evidence type="ECO:0000313" key="8">
    <source>
        <dbReference type="Proteomes" id="UP000221795"/>
    </source>
</evidence>
<dbReference type="Gene3D" id="3.40.430.10">
    <property type="entry name" value="Dihydrofolate Reductase, subunit A"/>
    <property type="match status" value="1"/>
</dbReference>
<dbReference type="GO" id="GO:0004146">
    <property type="term" value="F:dihydrofolate reductase activity"/>
    <property type="evidence" value="ECO:0007669"/>
    <property type="project" value="UniProtKB-EC"/>
</dbReference>
<evidence type="ECO:0000256" key="2">
    <source>
        <dbReference type="ARBA" id="ARBA00012856"/>
    </source>
</evidence>
<evidence type="ECO:0000313" key="7">
    <source>
        <dbReference type="EMBL" id="APZ82499.1"/>
    </source>
</evidence>
<keyword evidence="5" id="KW-0560">Oxidoreductase</keyword>
<dbReference type="InterPro" id="IPR001796">
    <property type="entry name" value="DHFR_dom"/>
</dbReference>
<accession>A0A217ER00</accession>
<sequence>MYVSLIAAVGKNRELGLNNKLLWDIKEDMNWFRQKTKNKVVIMGRKTYESIGKPLKGRINVVLTRNRNFKPHPDVLVRNDLAAIFYEMRNELEVMGIGGEEIYRLLLPFANRMYLTQVDEEFEADTFFPEFDTEVWTRFFHQEGADKSVFNYSFNVYKKMLK</sequence>
<evidence type="ECO:0000259" key="6">
    <source>
        <dbReference type="PROSITE" id="PS51330"/>
    </source>
</evidence>
<dbReference type="GO" id="GO:0050661">
    <property type="term" value="F:NADP binding"/>
    <property type="evidence" value="ECO:0007669"/>
    <property type="project" value="InterPro"/>
</dbReference>
<evidence type="ECO:0000256" key="3">
    <source>
        <dbReference type="ARBA" id="ARBA00022563"/>
    </source>
</evidence>
<reference evidence="7" key="1">
    <citation type="journal article" date="2017" name="Viruses">
        <title>Characterization of Bacillus subtilis Viruses vB_BsuM-Goe2 and vB_BsuM-Goe3.</title>
        <authorList>
            <person name="Willms I.M."/>
            <person name="Hoppert M."/>
            <person name="Hertel R."/>
        </authorList>
    </citation>
    <scope>NUCLEOTIDE SEQUENCE [LARGE SCALE GENOMIC DNA]</scope>
</reference>